<comment type="caution">
    <text evidence="2">The sequence shown here is derived from an EMBL/GenBank/DDBJ whole genome shotgun (WGS) entry which is preliminary data.</text>
</comment>
<feature type="chain" id="PRO_5038657878" evidence="1">
    <location>
        <begin position="23"/>
        <end position="127"/>
    </location>
</feature>
<accession>A0A9D2RJP8</accession>
<evidence type="ECO:0000313" key="3">
    <source>
        <dbReference type="Proteomes" id="UP000824259"/>
    </source>
</evidence>
<evidence type="ECO:0000313" key="2">
    <source>
        <dbReference type="EMBL" id="HJA98974.1"/>
    </source>
</evidence>
<dbReference type="InterPro" id="IPR018673">
    <property type="entry name" value="DUF2141"/>
</dbReference>
<dbReference type="AlphaFoldDB" id="A0A9D2RJP8"/>
<feature type="signal peptide" evidence="1">
    <location>
        <begin position="1"/>
        <end position="22"/>
    </location>
</feature>
<protein>
    <submittedName>
        <fullName evidence="2">DUF2141 domain-containing protein</fullName>
    </submittedName>
</protein>
<dbReference type="Proteomes" id="UP000824259">
    <property type="component" value="Unassembled WGS sequence"/>
</dbReference>
<sequence length="127" mass="14271">MKKMILAFAMLLAGTGVPRLFAQTGNPVTFEVTNIPSEQGKVLLTTQNGEYYGIVDVTVPTTTIQLEGIPNGEYTVYVFHDANNNFTLDRDGEDIPVEYCATQQIEVTDARKTFQIKLENIRERMNH</sequence>
<organism evidence="2 3">
    <name type="scientific">Candidatus Alistipes avicola</name>
    <dbReference type="NCBI Taxonomy" id="2838432"/>
    <lineage>
        <taxon>Bacteria</taxon>
        <taxon>Pseudomonadati</taxon>
        <taxon>Bacteroidota</taxon>
        <taxon>Bacteroidia</taxon>
        <taxon>Bacteroidales</taxon>
        <taxon>Rikenellaceae</taxon>
        <taxon>Alistipes</taxon>
    </lineage>
</organism>
<name>A0A9D2RJP8_9BACT</name>
<proteinExistence type="predicted"/>
<dbReference type="Pfam" id="PF09912">
    <property type="entry name" value="DUF2141"/>
    <property type="match status" value="1"/>
</dbReference>
<gene>
    <name evidence="2" type="ORF">H9779_05180</name>
</gene>
<evidence type="ECO:0000256" key="1">
    <source>
        <dbReference type="SAM" id="SignalP"/>
    </source>
</evidence>
<reference evidence="2" key="1">
    <citation type="journal article" date="2021" name="PeerJ">
        <title>Extensive microbial diversity within the chicken gut microbiome revealed by metagenomics and culture.</title>
        <authorList>
            <person name="Gilroy R."/>
            <person name="Ravi A."/>
            <person name="Getino M."/>
            <person name="Pursley I."/>
            <person name="Horton D.L."/>
            <person name="Alikhan N.F."/>
            <person name="Baker D."/>
            <person name="Gharbi K."/>
            <person name="Hall N."/>
            <person name="Watson M."/>
            <person name="Adriaenssens E.M."/>
            <person name="Foster-Nyarko E."/>
            <person name="Jarju S."/>
            <person name="Secka A."/>
            <person name="Antonio M."/>
            <person name="Oren A."/>
            <person name="Chaudhuri R.R."/>
            <person name="La Ragione R."/>
            <person name="Hildebrand F."/>
            <person name="Pallen M.J."/>
        </authorList>
    </citation>
    <scope>NUCLEOTIDE SEQUENCE</scope>
    <source>
        <strain evidence="2">CHK169-11906</strain>
    </source>
</reference>
<dbReference type="EMBL" id="DWYR01000013">
    <property type="protein sequence ID" value="HJA98974.1"/>
    <property type="molecule type" value="Genomic_DNA"/>
</dbReference>
<reference evidence="2" key="2">
    <citation type="submission" date="2021-04" db="EMBL/GenBank/DDBJ databases">
        <authorList>
            <person name="Gilroy R."/>
        </authorList>
    </citation>
    <scope>NUCLEOTIDE SEQUENCE</scope>
    <source>
        <strain evidence="2">CHK169-11906</strain>
    </source>
</reference>
<keyword evidence="1" id="KW-0732">Signal</keyword>